<feature type="chain" id="PRO_5036021937" evidence="1">
    <location>
        <begin position="20"/>
        <end position="238"/>
    </location>
</feature>
<protein>
    <submittedName>
        <fullName evidence="2">(pine wood nematode) hypothetical protein</fullName>
    </submittedName>
</protein>
<dbReference type="Proteomes" id="UP000582659">
    <property type="component" value="Unassembled WGS sequence"/>
</dbReference>
<gene>
    <name evidence="2" type="ORF">BXYJ_LOCUS11344</name>
</gene>
<feature type="signal peptide" evidence="1">
    <location>
        <begin position="1"/>
        <end position="19"/>
    </location>
</feature>
<evidence type="ECO:0000313" key="5">
    <source>
        <dbReference type="WBParaSite" id="BXY_0408400.1"/>
    </source>
</evidence>
<organism evidence="3 5">
    <name type="scientific">Bursaphelenchus xylophilus</name>
    <name type="common">Pinewood nematode worm</name>
    <name type="synonym">Aphelenchoides xylophilus</name>
    <dbReference type="NCBI Taxonomy" id="6326"/>
    <lineage>
        <taxon>Eukaryota</taxon>
        <taxon>Metazoa</taxon>
        <taxon>Ecdysozoa</taxon>
        <taxon>Nematoda</taxon>
        <taxon>Chromadorea</taxon>
        <taxon>Rhabditida</taxon>
        <taxon>Tylenchina</taxon>
        <taxon>Tylenchomorpha</taxon>
        <taxon>Aphelenchoidea</taxon>
        <taxon>Aphelenchoididae</taxon>
        <taxon>Bursaphelenchus</taxon>
    </lineage>
</organism>
<keyword evidence="4" id="KW-1185">Reference proteome</keyword>
<proteinExistence type="predicted"/>
<dbReference type="WBParaSite" id="BXY_0408400.1">
    <property type="protein sequence ID" value="BXY_0408400.1"/>
    <property type="gene ID" value="BXY_0408400"/>
</dbReference>
<dbReference type="Proteomes" id="UP000659654">
    <property type="component" value="Unassembled WGS sequence"/>
</dbReference>
<evidence type="ECO:0000256" key="1">
    <source>
        <dbReference type="SAM" id="SignalP"/>
    </source>
</evidence>
<accession>A0A1I7RTM9</accession>
<keyword evidence="1" id="KW-0732">Signal</keyword>
<sequence length="238" mass="27819">MSLKLISLLLTTLFTTSWSSPPTAIYLENLLALATQFGDNFEDKLSEIEAVRLSEDELYKAFPDIPIVLAFETWNIHQVLILAATNNIKNREIWKWYNSYYDVDLMTRRDGRTELFYYVEYEEVNVTSSSQTAVDQTFTLLNLDLHDRVFAYYLPIQRTDIKHAETLLTQHYPQIRQVFKAKLDELKIKGLKKTALEDYTAVSEEMDTLWQAVFAAVNKSVAESVQDLFRFQNKDYRI</sequence>
<dbReference type="EMBL" id="CAJFCV020000005">
    <property type="protein sequence ID" value="CAG9122296.1"/>
    <property type="molecule type" value="Genomic_DNA"/>
</dbReference>
<evidence type="ECO:0000313" key="4">
    <source>
        <dbReference type="Proteomes" id="UP000659654"/>
    </source>
</evidence>
<reference evidence="2" key="2">
    <citation type="submission" date="2020-09" db="EMBL/GenBank/DDBJ databases">
        <authorList>
            <person name="Kikuchi T."/>
        </authorList>
    </citation>
    <scope>NUCLEOTIDE SEQUENCE</scope>
    <source>
        <strain evidence="2">Ka4C1</strain>
    </source>
</reference>
<dbReference type="Proteomes" id="UP000095284">
    <property type="component" value="Unplaced"/>
</dbReference>
<evidence type="ECO:0000313" key="3">
    <source>
        <dbReference type="Proteomes" id="UP000095284"/>
    </source>
</evidence>
<reference evidence="5" key="1">
    <citation type="submission" date="2016-11" db="UniProtKB">
        <authorList>
            <consortium name="WormBaseParasite"/>
        </authorList>
    </citation>
    <scope>IDENTIFICATION</scope>
</reference>
<dbReference type="SMR" id="A0A1I7RTM9"/>
<dbReference type="AlphaFoldDB" id="A0A1I7RTM9"/>
<name>A0A1I7RTM9_BURXY</name>
<evidence type="ECO:0000313" key="2">
    <source>
        <dbReference type="EMBL" id="CAD5231164.1"/>
    </source>
</evidence>
<dbReference type="EMBL" id="CAJFDI010000005">
    <property type="protein sequence ID" value="CAD5231164.1"/>
    <property type="molecule type" value="Genomic_DNA"/>
</dbReference>